<evidence type="ECO:0000313" key="7">
    <source>
        <dbReference type="EMBL" id="CAF4191872.1"/>
    </source>
</evidence>
<dbReference type="EMBL" id="CAJNOL010002084">
    <property type="protein sequence ID" value="CAF1459539.1"/>
    <property type="molecule type" value="Genomic_DNA"/>
</dbReference>
<comment type="caution">
    <text evidence="1">The sequence shown here is derived from an EMBL/GenBank/DDBJ whole genome shotgun (WGS) entry which is preliminary data.</text>
</comment>
<evidence type="ECO:0000313" key="1">
    <source>
        <dbReference type="EMBL" id="CAF1159607.1"/>
    </source>
</evidence>
<dbReference type="OrthoDB" id="10049906at2759"/>
<dbReference type="EMBL" id="CAJNOT010001181">
    <property type="protein sequence ID" value="CAF1159607.1"/>
    <property type="molecule type" value="Genomic_DNA"/>
</dbReference>
<accession>A0A814TL31</accession>
<dbReference type="AlphaFoldDB" id="A0A814TL31"/>
<dbReference type="EMBL" id="CAJOBD010013574">
    <property type="protein sequence ID" value="CAF4191872.1"/>
    <property type="molecule type" value="Genomic_DNA"/>
</dbReference>
<name>A0A814TL31_9BILA</name>
<evidence type="ECO:0000313" key="9">
    <source>
        <dbReference type="Proteomes" id="UP000663870"/>
    </source>
</evidence>
<evidence type="ECO:0000313" key="5">
    <source>
        <dbReference type="EMBL" id="CAF3915398.1"/>
    </source>
</evidence>
<dbReference type="Proteomes" id="UP000663889">
    <property type="component" value="Unassembled WGS sequence"/>
</dbReference>
<keyword evidence="9" id="KW-1185">Reference proteome</keyword>
<proteinExistence type="predicted"/>
<evidence type="ECO:0000313" key="8">
    <source>
        <dbReference type="Proteomes" id="UP000663864"/>
    </source>
</evidence>
<reference evidence="1" key="1">
    <citation type="submission" date="2021-02" db="EMBL/GenBank/DDBJ databases">
        <authorList>
            <person name="Nowell W R."/>
        </authorList>
    </citation>
    <scope>NUCLEOTIDE SEQUENCE</scope>
</reference>
<dbReference type="Proteomes" id="UP000663836">
    <property type="component" value="Unassembled WGS sequence"/>
</dbReference>
<dbReference type="EMBL" id="CAJOBE010007083">
    <property type="protein sequence ID" value="CAF4026319.1"/>
    <property type="molecule type" value="Genomic_DNA"/>
</dbReference>
<evidence type="ECO:0000313" key="4">
    <source>
        <dbReference type="EMBL" id="CAF1459539.1"/>
    </source>
</evidence>
<dbReference type="Proteomes" id="UP000663882">
    <property type="component" value="Unassembled WGS sequence"/>
</dbReference>
<dbReference type="Proteomes" id="UP000663823">
    <property type="component" value="Unassembled WGS sequence"/>
</dbReference>
<organism evidence="1 8">
    <name type="scientific">Rotaria sordida</name>
    <dbReference type="NCBI Taxonomy" id="392033"/>
    <lineage>
        <taxon>Eukaryota</taxon>
        <taxon>Metazoa</taxon>
        <taxon>Spiralia</taxon>
        <taxon>Gnathifera</taxon>
        <taxon>Rotifera</taxon>
        <taxon>Eurotatoria</taxon>
        <taxon>Bdelloidea</taxon>
        <taxon>Philodinida</taxon>
        <taxon>Philodinidae</taxon>
        <taxon>Rotaria</taxon>
    </lineage>
</organism>
<dbReference type="EMBL" id="CAJNOU010001466">
    <property type="protein sequence ID" value="CAF1208544.1"/>
    <property type="molecule type" value="Genomic_DNA"/>
</dbReference>
<evidence type="ECO:0000313" key="3">
    <source>
        <dbReference type="EMBL" id="CAF1238104.1"/>
    </source>
</evidence>
<evidence type="ECO:0000313" key="6">
    <source>
        <dbReference type="EMBL" id="CAF4026319.1"/>
    </source>
</evidence>
<dbReference type="Proteomes" id="UP000663870">
    <property type="component" value="Unassembled WGS sequence"/>
</dbReference>
<dbReference type="EMBL" id="CAJNOO010002121">
    <property type="protein sequence ID" value="CAF1238104.1"/>
    <property type="molecule type" value="Genomic_DNA"/>
</dbReference>
<gene>
    <name evidence="6" type="ORF">FNK824_LOCUS27377</name>
    <name evidence="7" type="ORF">JBS370_LOCUS36068</name>
    <name evidence="4" type="ORF">JXQ802_LOCUS38084</name>
    <name evidence="5" type="ORF">OTI717_LOCUS24525</name>
    <name evidence="3" type="ORF">RFH988_LOCUS26524</name>
    <name evidence="2" type="ORF">SEV965_LOCUS21540</name>
    <name evidence="1" type="ORF">ZHD862_LOCUS20613</name>
</gene>
<dbReference type="Proteomes" id="UP000663864">
    <property type="component" value="Unassembled WGS sequence"/>
</dbReference>
<dbReference type="EMBL" id="CAJOAX010004655">
    <property type="protein sequence ID" value="CAF3915398.1"/>
    <property type="molecule type" value="Genomic_DNA"/>
</dbReference>
<dbReference type="Proteomes" id="UP000663874">
    <property type="component" value="Unassembled WGS sequence"/>
</dbReference>
<protein>
    <submittedName>
        <fullName evidence="1">Uncharacterized protein</fullName>
    </submittedName>
</protein>
<sequence>MTRDKMKDINRSSLFPSIDSFQYYIPLTSTPKRLNKSHYSQPLSSTLSLSNNSLKKFDLSISAITLIKKPSLHYKKRHRCYHRRRNPIHSSTIIKRIELKDLLYSTRAMKKQQENQQRHYTKNEMKIYLV</sequence>
<evidence type="ECO:0000313" key="2">
    <source>
        <dbReference type="EMBL" id="CAF1208544.1"/>
    </source>
</evidence>